<dbReference type="HOGENOM" id="CLU_2459500_0_0_1"/>
<sequence length="89" mass="9819">MNRRHFCNNDNSSDRITVVQLLSHLVTTGYHIFDLNGAIICYPQSLEYFMTLAYVVLPLLVGVIPSGDPTCRLATFISSSGTAPPHIHS</sequence>
<protein>
    <submittedName>
        <fullName evidence="1">Uncharacterized protein</fullName>
    </submittedName>
</protein>
<organism evidence="1 2">
    <name type="scientific">Hyaloperonospora arabidopsidis (strain Emoy2)</name>
    <name type="common">Downy mildew agent</name>
    <name type="synonym">Peronospora arabidopsidis</name>
    <dbReference type="NCBI Taxonomy" id="559515"/>
    <lineage>
        <taxon>Eukaryota</taxon>
        <taxon>Sar</taxon>
        <taxon>Stramenopiles</taxon>
        <taxon>Oomycota</taxon>
        <taxon>Peronosporomycetes</taxon>
        <taxon>Peronosporales</taxon>
        <taxon>Peronosporaceae</taxon>
        <taxon>Hyaloperonospora</taxon>
    </lineage>
</organism>
<proteinExistence type="predicted"/>
<dbReference type="InParanoid" id="M4B8F1"/>
<dbReference type="VEuPathDB" id="FungiDB:HpaG802556"/>
<dbReference type="EMBL" id="JH597989">
    <property type="status" value="NOT_ANNOTATED_CDS"/>
    <property type="molecule type" value="Genomic_DNA"/>
</dbReference>
<evidence type="ECO:0000313" key="2">
    <source>
        <dbReference type="Proteomes" id="UP000011713"/>
    </source>
</evidence>
<keyword evidence="2" id="KW-1185">Reference proteome</keyword>
<accession>M4B8F1</accession>
<dbReference type="AlphaFoldDB" id="M4B8F1"/>
<reference evidence="2" key="1">
    <citation type="journal article" date="2010" name="Science">
        <title>Signatures of adaptation to obligate biotrophy in the Hyaloperonospora arabidopsidis genome.</title>
        <authorList>
            <person name="Baxter L."/>
            <person name="Tripathy S."/>
            <person name="Ishaque N."/>
            <person name="Boot N."/>
            <person name="Cabral A."/>
            <person name="Kemen E."/>
            <person name="Thines M."/>
            <person name="Ah-Fong A."/>
            <person name="Anderson R."/>
            <person name="Badejoko W."/>
            <person name="Bittner-Eddy P."/>
            <person name="Boore J.L."/>
            <person name="Chibucos M.C."/>
            <person name="Coates M."/>
            <person name="Dehal P."/>
            <person name="Delehaunty K."/>
            <person name="Dong S."/>
            <person name="Downton P."/>
            <person name="Dumas B."/>
            <person name="Fabro G."/>
            <person name="Fronick C."/>
            <person name="Fuerstenberg S.I."/>
            <person name="Fulton L."/>
            <person name="Gaulin E."/>
            <person name="Govers F."/>
            <person name="Hughes L."/>
            <person name="Humphray S."/>
            <person name="Jiang R.H."/>
            <person name="Judelson H."/>
            <person name="Kamoun S."/>
            <person name="Kyung K."/>
            <person name="Meijer H."/>
            <person name="Minx P."/>
            <person name="Morris P."/>
            <person name="Nelson J."/>
            <person name="Phuntumart V."/>
            <person name="Qutob D."/>
            <person name="Rehmany A."/>
            <person name="Rougon-Cardoso A."/>
            <person name="Ryden P."/>
            <person name="Torto-Alalibo T."/>
            <person name="Studholme D."/>
            <person name="Wang Y."/>
            <person name="Win J."/>
            <person name="Wood J."/>
            <person name="Clifton S.W."/>
            <person name="Rogers J."/>
            <person name="Van den Ackerveken G."/>
            <person name="Jones J.D."/>
            <person name="McDowell J.M."/>
            <person name="Beynon J."/>
            <person name="Tyler B.M."/>
        </authorList>
    </citation>
    <scope>NUCLEOTIDE SEQUENCE [LARGE SCALE GENOMIC DNA]</scope>
    <source>
        <strain evidence="2">Emoy2</strain>
    </source>
</reference>
<reference evidence="1" key="2">
    <citation type="submission" date="2015-06" db="UniProtKB">
        <authorList>
            <consortium name="EnsemblProtists"/>
        </authorList>
    </citation>
    <scope>IDENTIFICATION</scope>
    <source>
        <strain evidence="1">Emoy2</strain>
    </source>
</reference>
<dbReference type="Proteomes" id="UP000011713">
    <property type="component" value="Unassembled WGS sequence"/>
</dbReference>
<name>M4B8F1_HYAAE</name>
<dbReference type="EnsemblProtists" id="HpaT802556">
    <property type="protein sequence ID" value="HpaP802556"/>
    <property type="gene ID" value="HpaG802556"/>
</dbReference>
<evidence type="ECO:0000313" key="1">
    <source>
        <dbReference type="EnsemblProtists" id="HpaP802556"/>
    </source>
</evidence>